<feature type="transmembrane region" description="Helical" evidence="1">
    <location>
        <begin position="67"/>
        <end position="88"/>
    </location>
</feature>
<feature type="transmembrane region" description="Helical" evidence="1">
    <location>
        <begin position="42"/>
        <end position="61"/>
    </location>
</feature>
<keyword evidence="1" id="KW-1133">Transmembrane helix</keyword>
<reference evidence="2 3" key="1">
    <citation type="submission" date="2019-10" db="EMBL/GenBank/DDBJ databases">
        <title>Whole genome shotgun sequence of Acrocarpospora macrocephala NBRC 16266.</title>
        <authorList>
            <person name="Ichikawa N."/>
            <person name="Kimura A."/>
            <person name="Kitahashi Y."/>
            <person name="Komaki H."/>
            <person name="Oguchi A."/>
        </authorList>
    </citation>
    <scope>NUCLEOTIDE SEQUENCE [LARGE SCALE GENOMIC DNA]</scope>
    <source>
        <strain evidence="2 3">NBRC 16266</strain>
    </source>
</reference>
<feature type="transmembrane region" description="Helical" evidence="1">
    <location>
        <begin position="14"/>
        <end position="35"/>
    </location>
</feature>
<evidence type="ECO:0000256" key="1">
    <source>
        <dbReference type="SAM" id="Phobius"/>
    </source>
</evidence>
<keyword evidence="3" id="KW-1185">Reference proteome</keyword>
<dbReference type="OrthoDB" id="3531426at2"/>
<protein>
    <submittedName>
        <fullName evidence="2">Uncharacterized protein</fullName>
    </submittedName>
</protein>
<dbReference type="EMBL" id="BLAE01000008">
    <property type="protein sequence ID" value="GES07992.1"/>
    <property type="molecule type" value="Genomic_DNA"/>
</dbReference>
<gene>
    <name evidence="2" type="ORF">Amac_015870</name>
</gene>
<feature type="transmembrane region" description="Helical" evidence="1">
    <location>
        <begin position="152"/>
        <end position="169"/>
    </location>
</feature>
<proteinExistence type="predicted"/>
<name>A0A5M3WIL4_9ACTN</name>
<keyword evidence="1" id="KW-0472">Membrane</keyword>
<evidence type="ECO:0000313" key="3">
    <source>
        <dbReference type="Proteomes" id="UP000331127"/>
    </source>
</evidence>
<keyword evidence="1" id="KW-0812">Transmembrane</keyword>
<dbReference type="AlphaFoldDB" id="A0A5M3WIL4"/>
<evidence type="ECO:0000313" key="2">
    <source>
        <dbReference type="EMBL" id="GES07992.1"/>
    </source>
</evidence>
<comment type="caution">
    <text evidence="2">The sequence shown here is derived from an EMBL/GenBank/DDBJ whole genome shotgun (WGS) entry which is preliminary data.</text>
</comment>
<organism evidence="2 3">
    <name type="scientific">Acrocarpospora macrocephala</name>
    <dbReference type="NCBI Taxonomy" id="150177"/>
    <lineage>
        <taxon>Bacteria</taxon>
        <taxon>Bacillati</taxon>
        <taxon>Actinomycetota</taxon>
        <taxon>Actinomycetes</taxon>
        <taxon>Streptosporangiales</taxon>
        <taxon>Streptosporangiaceae</taxon>
        <taxon>Acrocarpospora</taxon>
    </lineage>
</organism>
<sequence length="171" mass="18097">MTASLAALTHPYPLIRGGGIFLICVGLGFFLGLFFPRRWIPLAAGGFIVGFTGSGLSALLPSLGTPSILNIAALVVAVAFEAAVIVYLVKKIGDSDERRLTLSIMLVVGLHFVIMGLAHGPLIAALGILTAINATIGLFTKTPIKPFFLSDSLLKIAFGVWMLAFYPAYTF</sequence>
<dbReference type="RefSeq" id="WP_155353643.1">
    <property type="nucleotide sequence ID" value="NZ_BAAAHL010000012.1"/>
</dbReference>
<dbReference type="Proteomes" id="UP000331127">
    <property type="component" value="Unassembled WGS sequence"/>
</dbReference>
<dbReference type="InterPro" id="IPR046717">
    <property type="entry name" value="DUF6609"/>
</dbReference>
<dbReference type="Pfam" id="PF20313">
    <property type="entry name" value="DUF6609"/>
    <property type="match status" value="1"/>
</dbReference>
<accession>A0A5M3WIL4</accession>